<dbReference type="EMBL" id="CP012526">
    <property type="protein sequence ID" value="ALC47474.1"/>
    <property type="molecule type" value="Genomic_DNA"/>
</dbReference>
<dbReference type="GO" id="GO:0016042">
    <property type="term" value="P:lipid catabolic process"/>
    <property type="evidence" value="ECO:0007669"/>
    <property type="project" value="UniProtKB-KW"/>
</dbReference>
<comment type="subcellular location">
    <subcellularLocation>
        <location evidence="1">Membrane</location>
        <topology evidence="1">Multi-pass membrane protein</topology>
    </subcellularLocation>
</comment>
<dbReference type="Pfam" id="PF00005">
    <property type="entry name" value="ABC_tran"/>
    <property type="match status" value="2"/>
</dbReference>
<evidence type="ECO:0000256" key="4">
    <source>
        <dbReference type="ARBA" id="ARBA00022692"/>
    </source>
</evidence>
<evidence type="ECO:0000256" key="11">
    <source>
        <dbReference type="ARBA" id="ARBA00022989"/>
    </source>
</evidence>
<feature type="transmembrane region" description="Helical" evidence="15">
    <location>
        <begin position="642"/>
        <end position="662"/>
    </location>
</feature>
<dbReference type="InterPro" id="IPR044746">
    <property type="entry name" value="ABCC_6TM_D1"/>
</dbReference>
<feature type="domain" description="ABC transmembrane type-1" evidence="17">
    <location>
        <begin position="1054"/>
        <end position="1295"/>
    </location>
</feature>
<feature type="transmembrane region" description="Helical" evidence="15">
    <location>
        <begin position="1152"/>
        <end position="1172"/>
    </location>
</feature>
<dbReference type="GO" id="GO:0016020">
    <property type="term" value="C:membrane"/>
    <property type="evidence" value="ECO:0007669"/>
    <property type="project" value="UniProtKB-SubCell"/>
</dbReference>
<dbReference type="InterPro" id="IPR029058">
    <property type="entry name" value="AB_hydrolase_fold"/>
</dbReference>
<dbReference type="InterPro" id="IPR003439">
    <property type="entry name" value="ABC_transporter-like_ATP-bd"/>
</dbReference>
<evidence type="ECO:0000313" key="18">
    <source>
        <dbReference type="EMBL" id="ALC47474.1"/>
    </source>
</evidence>
<evidence type="ECO:0000256" key="5">
    <source>
        <dbReference type="ARBA" id="ARBA00022729"/>
    </source>
</evidence>
<dbReference type="InterPro" id="IPR011527">
    <property type="entry name" value="ABC1_TM_dom"/>
</dbReference>
<feature type="transmembrane region" description="Helical" evidence="15">
    <location>
        <begin position="1266"/>
        <end position="1287"/>
    </location>
</feature>
<feature type="transmembrane region" description="Helical" evidence="15">
    <location>
        <begin position="1050"/>
        <end position="1071"/>
    </location>
</feature>
<protein>
    <submittedName>
        <fullName evidence="18">CG18530</fullName>
    </submittedName>
</protein>
<dbReference type="CDD" id="cd03250">
    <property type="entry name" value="ABCC_MRP_domain1"/>
    <property type="match status" value="1"/>
</dbReference>
<keyword evidence="5" id="KW-0732">Signal</keyword>
<evidence type="ECO:0000256" key="3">
    <source>
        <dbReference type="ARBA" id="ARBA00022448"/>
    </source>
</evidence>
<evidence type="ECO:0000256" key="9">
    <source>
        <dbReference type="ARBA" id="ARBA00022840"/>
    </source>
</evidence>
<keyword evidence="11 15" id="KW-1133">Transmembrane helix</keyword>
<evidence type="ECO:0000256" key="10">
    <source>
        <dbReference type="ARBA" id="ARBA00022963"/>
    </source>
</evidence>
<keyword evidence="12" id="KW-0443">Lipid metabolism</keyword>
<dbReference type="PROSITE" id="PS00211">
    <property type="entry name" value="ABC_TRANSPORTER_1"/>
    <property type="match status" value="2"/>
</dbReference>
<evidence type="ECO:0000256" key="8">
    <source>
        <dbReference type="ARBA" id="ARBA00022801"/>
    </source>
</evidence>
<dbReference type="GO" id="GO:0016887">
    <property type="term" value="F:ATP hydrolysis activity"/>
    <property type="evidence" value="ECO:0007669"/>
    <property type="project" value="InterPro"/>
</dbReference>
<dbReference type="InterPro" id="IPR036640">
    <property type="entry name" value="ABC1_TM_sf"/>
</dbReference>
<dbReference type="CDD" id="cd03244">
    <property type="entry name" value="ABCC_MRP_domain2"/>
    <property type="match status" value="1"/>
</dbReference>
<keyword evidence="7" id="KW-0547">Nucleotide-binding</keyword>
<keyword evidence="14" id="KW-0325">Glycoprotein</keyword>
<organism evidence="18 19">
    <name type="scientific">Drosophila busckii</name>
    <name type="common">Fruit fly</name>
    <dbReference type="NCBI Taxonomy" id="30019"/>
    <lineage>
        <taxon>Eukaryota</taxon>
        <taxon>Metazoa</taxon>
        <taxon>Ecdysozoa</taxon>
        <taxon>Arthropoda</taxon>
        <taxon>Hexapoda</taxon>
        <taxon>Insecta</taxon>
        <taxon>Pterygota</taxon>
        <taxon>Neoptera</taxon>
        <taxon>Endopterygota</taxon>
        <taxon>Diptera</taxon>
        <taxon>Brachycera</taxon>
        <taxon>Muscomorpha</taxon>
        <taxon>Ephydroidea</taxon>
        <taxon>Drosophilidae</taxon>
        <taxon>Drosophila</taxon>
    </lineage>
</organism>
<dbReference type="InterPro" id="IPR006693">
    <property type="entry name" value="AB_hydrolase_lipase"/>
</dbReference>
<evidence type="ECO:0000256" key="15">
    <source>
        <dbReference type="SAM" id="Phobius"/>
    </source>
</evidence>
<dbReference type="InterPro" id="IPR044726">
    <property type="entry name" value="ABCC_6TM_D2"/>
</dbReference>
<evidence type="ECO:0000256" key="13">
    <source>
        <dbReference type="ARBA" id="ARBA00023136"/>
    </source>
</evidence>
<evidence type="ECO:0000256" key="6">
    <source>
        <dbReference type="ARBA" id="ARBA00022737"/>
    </source>
</evidence>
<evidence type="ECO:0000256" key="12">
    <source>
        <dbReference type="ARBA" id="ARBA00023098"/>
    </source>
</evidence>
<evidence type="ECO:0000256" key="1">
    <source>
        <dbReference type="ARBA" id="ARBA00004141"/>
    </source>
</evidence>
<dbReference type="Pfam" id="PF00664">
    <property type="entry name" value="ABC_membrane"/>
    <property type="match status" value="2"/>
</dbReference>
<dbReference type="FunFam" id="1.20.1560.10:FF:000014">
    <property type="entry name" value="Multidrug resistance-associated protein member 4"/>
    <property type="match status" value="1"/>
</dbReference>
<dbReference type="OMA" id="LITCETH"/>
<feature type="domain" description="ABC transporter" evidence="16">
    <location>
        <begin position="716"/>
        <end position="937"/>
    </location>
</feature>
<keyword evidence="6" id="KW-0677">Repeat</keyword>
<dbReference type="GO" id="GO:0140359">
    <property type="term" value="F:ABC-type transporter activity"/>
    <property type="evidence" value="ECO:0007669"/>
    <property type="project" value="InterPro"/>
</dbReference>
<dbReference type="InterPro" id="IPR003593">
    <property type="entry name" value="AAA+_ATPase"/>
</dbReference>
<dbReference type="Proteomes" id="UP000494163">
    <property type="component" value="Chromosome 3R"/>
</dbReference>
<gene>
    <name evidence="18" type="ORF">Dbus_chr3Rg2224</name>
</gene>
<feature type="domain" description="ABC transmembrane type-1" evidence="17">
    <location>
        <begin position="399"/>
        <end position="644"/>
    </location>
</feature>
<evidence type="ECO:0000256" key="7">
    <source>
        <dbReference type="ARBA" id="ARBA00022741"/>
    </source>
</evidence>
<dbReference type="Gene3D" id="3.40.50.300">
    <property type="entry name" value="P-loop containing nucleotide triphosphate hydrolases"/>
    <property type="match status" value="2"/>
</dbReference>
<dbReference type="InterPro" id="IPR017871">
    <property type="entry name" value="ABC_transporter-like_CS"/>
</dbReference>
<dbReference type="InterPro" id="IPR027417">
    <property type="entry name" value="P-loop_NTPase"/>
</dbReference>
<keyword evidence="9" id="KW-0067">ATP-binding</keyword>
<dbReference type="FunFam" id="3.40.50.300:FF:000163">
    <property type="entry name" value="Multidrug resistance-associated protein member 4"/>
    <property type="match status" value="1"/>
</dbReference>
<keyword evidence="3" id="KW-0813">Transport</keyword>
<keyword evidence="10" id="KW-0442">Lipid degradation</keyword>
<dbReference type="FunFam" id="1.20.1560.10:FF:000026">
    <property type="entry name" value="Multidrug resistance-associated protein lethal(2)03659"/>
    <property type="match status" value="1"/>
</dbReference>
<dbReference type="STRING" id="30019.A0A0M5J9R3"/>
<dbReference type="OrthoDB" id="9974421at2759"/>
<evidence type="ECO:0000256" key="2">
    <source>
        <dbReference type="ARBA" id="ARBA00010701"/>
    </source>
</evidence>
<dbReference type="FunFam" id="3.40.50.300:FF:000973">
    <property type="entry name" value="Multidrug resistance-associated protein 4"/>
    <property type="match status" value="1"/>
</dbReference>
<feature type="domain" description="ABC transporter" evidence="16">
    <location>
        <begin position="1335"/>
        <end position="1566"/>
    </location>
</feature>
<reference evidence="18 19" key="1">
    <citation type="submission" date="2015-08" db="EMBL/GenBank/DDBJ databases">
        <title>Ancestral chromatin configuration constrains chromatin evolution on differentiating sex chromosomes in Drosophila.</title>
        <authorList>
            <person name="Zhou Q."/>
            <person name="Bachtrog D."/>
        </authorList>
    </citation>
    <scope>NUCLEOTIDE SEQUENCE [LARGE SCALE GENOMIC DNA]</scope>
    <source>
        <tissue evidence="18">Whole larvae</tissue>
    </source>
</reference>
<keyword evidence="4 15" id="KW-0812">Transmembrane</keyword>
<evidence type="ECO:0000259" key="16">
    <source>
        <dbReference type="PROSITE" id="PS50893"/>
    </source>
</evidence>
<feature type="transmembrane region" description="Helical" evidence="15">
    <location>
        <begin position="509"/>
        <end position="534"/>
    </location>
</feature>
<keyword evidence="19" id="KW-1185">Reference proteome</keyword>
<dbReference type="CDD" id="cd18579">
    <property type="entry name" value="ABC_6TM_ABCC_D1"/>
    <property type="match status" value="1"/>
</dbReference>
<dbReference type="SUPFAM" id="SSF90123">
    <property type="entry name" value="ABC transporter transmembrane region"/>
    <property type="match status" value="2"/>
</dbReference>
<sequence>MQVMSTNIKLSNFKDDRIRAHGYPAEMHYVPTEDGYILGLFRIPYSHKLQNQNALRPIVLIQHGLTGCSDNWIAMGPDNAIAFQLADAGYDVWLGNARGTTYSRNHTSRSTQHPYFWRFSWHEVGHYDIAAMIDYALATNGQNQRAIHYIGHSQGTTVFFVLMSTRPEYNAKIKTAHMLAPVAFMDNLSSLLVRTVGPYLGHHNTYSKLFCSQEFLPFNDLVLALFYNSCRPESRFASLCDGVLYDSSTEGRTNSTASAIHAGTSPAGLSTDQFLHYLQEQQSGHFRNFDFGPKKNLLMYGNEAPPDYPTKLITCETHLWWTRDLFKRGLEAPLTEEDLYQNRKTLDSERLTKQFSTLWNDELKRSNPSVVRVLWRAYGSFCLTLSAILTTLDSLSKCGVPIFLSGLLGYFVKNQTTTSQSDAYLYASALTACLLWPSLTLHSYMFYVFQVGCKMRLGLSGLLYRKCLQMSSRNDAMRARALNILSIDLGRLDFMIRSLRDLWRGPVEAIIISYLLCSQLGVAPVVGIVLMLSFTPLQAWSAKKSAQYRRRAAERTDLRLKLMNEIIQSMQLIKMYAWELSFARLVHAARHKELQAMRAIYIIQSILRSISILAPMCVFLTLSTHIYLGNALTAEKLYMVSIYFHLMKETLVYFWPLGLIYASDVRVSLRRCQEFLLADEQRSDSQGEEAKTLLKQQLKHPQRLREYQPLAAEKLVQLKQVSASWANGSSAINNLSLDIAHKGLTAIVGSVGAGKSSLLQLLLGELALDEGEALVQGKVSYAAQEPWVFEGTIRDNIVFVERYSERRYKKVLAACALEKDLELLPGGDLTIVGERGVSLSGGQKARVSLARAVYTQADIYLLDDPLSAVDAHVGKHIFERCIRQLLGNKICILVTHQLQYLHNVQHVVLLSAGQALAQGSYKELHAQDLKFLQHNANDLDAHSISSQLSFEDMEQSLEHQELLRSHENVAEASQEQQSIGAVKFGVFAAYFKALESKLLLTCVAALFIGSRIMLTGVEYFLARWVNWEEELSLNASSSNSTLLSPDVKAAHIQMISFYAIIIGCSFFVFLVRTFSHFGMCLRISLRLHDRLFRGITRATMRFFNTNSSGRILNRFSKDISSVDSEIPTTLFDCTNLGINALGALIIGVISNYWLLLPTFILITVLLSLRYVCLSSMRSAKRLVATTRSPVFSLTTQTFQGITTIRALGAQNTLEQEFHEHQNTNTSAWFHFIASSRAFCLWTSLLTFVYLAALIFSFLLVGNEHSSGIVGLAIMHAVIMADFLPWLLQQSAELENQMISVERVIEYTHQPTEPPLDTPAKLQLSAEWPAKGQIEFKQLNMSYATKEPLVLRNLSFTIAPCEKLGIVGRTGAGKSSIIQSLFRLACNDGLICIDNVNIEDVGLHDLRSRISIIPQDPVLFSGTLRYNLDPLGERTDAQMWKALDDVELRAYVAALKDGLDCQLQDGGSNFSVGQRQLVCLARAILRNNRILILDEATANVDPETDMLIQQTIRSKFANCTVLTIAHRLHTVMDSDRVLVVDAGEACELGHPYELLQQTGGHLRQLVDQTGATTALMLEEVAKESYFTNKSESEEQKSKNS</sequence>
<dbReference type="PROSITE" id="PS50893">
    <property type="entry name" value="ABC_TRANSPORTER_2"/>
    <property type="match status" value="2"/>
</dbReference>
<dbReference type="Gene3D" id="3.40.50.1820">
    <property type="entry name" value="alpha/beta hydrolase"/>
    <property type="match status" value="1"/>
</dbReference>
<dbReference type="SMART" id="SM00382">
    <property type="entry name" value="AAA"/>
    <property type="match status" value="2"/>
</dbReference>
<dbReference type="PANTHER" id="PTHR24223">
    <property type="entry name" value="ATP-BINDING CASSETTE SUB-FAMILY C"/>
    <property type="match status" value="1"/>
</dbReference>
<evidence type="ECO:0000313" key="19">
    <source>
        <dbReference type="Proteomes" id="UP000494163"/>
    </source>
</evidence>
<evidence type="ECO:0000259" key="17">
    <source>
        <dbReference type="PROSITE" id="PS50929"/>
    </source>
</evidence>
<comment type="similarity">
    <text evidence="2">Belongs to the AB hydrolase superfamily. Lipase family.</text>
</comment>
<feature type="transmembrane region" description="Helical" evidence="15">
    <location>
        <begin position="599"/>
        <end position="622"/>
    </location>
</feature>
<dbReference type="CDD" id="cd18580">
    <property type="entry name" value="ABC_6TM_ABCC_D2"/>
    <property type="match status" value="1"/>
</dbReference>
<proteinExistence type="inferred from homology"/>
<dbReference type="FunFam" id="3.40.50.1820:FF:000057">
    <property type="entry name" value="Lipase"/>
    <property type="match status" value="1"/>
</dbReference>
<accession>A0A0M5J9R3</accession>
<dbReference type="SUPFAM" id="SSF53474">
    <property type="entry name" value="alpha/beta-Hydrolases"/>
    <property type="match status" value="1"/>
</dbReference>
<keyword evidence="8" id="KW-0378">Hydrolase</keyword>
<feature type="transmembrane region" description="Helical" evidence="15">
    <location>
        <begin position="1238"/>
        <end position="1260"/>
    </location>
</feature>
<dbReference type="SUPFAM" id="SSF52540">
    <property type="entry name" value="P-loop containing nucleoside triphosphate hydrolases"/>
    <property type="match status" value="2"/>
</dbReference>
<dbReference type="PROSITE" id="PS50929">
    <property type="entry name" value="ABC_TM1F"/>
    <property type="match status" value="2"/>
</dbReference>
<dbReference type="InterPro" id="IPR050173">
    <property type="entry name" value="ABC_transporter_C-like"/>
</dbReference>
<dbReference type="Pfam" id="PF04083">
    <property type="entry name" value="Abhydro_lipase"/>
    <property type="match status" value="1"/>
</dbReference>
<name>A0A0M5J9R3_DROBS</name>
<dbReference type="PANTHER" id="PTHR24223:SF324">
    <property type="entry name" value="LD17001P"/>
    <property type="match status" value="1"/>
</dbReference>
<keyword evidence="13 15" id="KW-0472">Membrane</keyword>
<dbReference type="Gene3D" id="1.20.1560.10">
    <property type="entry name" value="ABC transporter type 1, transmembrane domain"/>
    <property type="match status" value="2"/>
</dbReference>
<dbReference type="GO" id="GO:0005524">
    <property type="term" value="F:ATP binding"/>
    <property type="evidence" value="ECO:0007669"/>
    <property type="project" value="UniProtKB-KW"/>
</dbReference>
<evidence type="ECO:0000256" key="14">
    <source>
        <dbReference type="ARBA" id="ARBA00023180"/>
    </source>
</evidence>
<feature type="transmembrane region" description="Helical" evidence="15">
    <location>
        <begin position="998"/>
        <end position="1022"/>
    </location>
</feature>